<dbReference type="PROSITE" id="PS51186">
    <property type="entry name" value="GNAT"/>
    <property type="match status" value="1"/>
</dbReference>
<dbReference type="Proteomes" id="UP000323274">
    <property type="component" value="Unassembled WGS sequence"/>
</dbReference>
<evidence type="ECO:0000256" key="1">
    <source>
        <dbReference type="ARBA" id="ARBA00022679"/>
    </source>
</evidence>
<dbReference type="EMBL" id="BJJW01000002">
    <property type="protein sequence ID" value="GDZ82953.1"/>
    <property type="molecule type" value="Genomic_DNA"/>
</dbReference>
<sequence>MIITYASEENQQAILDLEQVIFNDMELAVYDELTVTEVQNAWRIAVRQSDKSRYHYSRAIVAKDNEGLLLGVLFGYPDTDEPILDEAVQNVLADKYSYHRWLFSDSEVFENEWYIDSIVVASYARGQGIGKALIAAASNHAQQEGHQLIGLNVDDSNPRAQKLYERSGFKAVGRLKIGAHVYTHMQKQL</sequence>
<comment type="caution">
    <text evidence="4">The sequence shown here is derived from an EMBL/GenBank/DDBJ whole genome shotgun (WGS) entry which is preliminary data.</text>
</comment>
<evidence type="ECO:0000313" key="5">
    <source>
        <dbReference type="Proteomes" id="UP000323274"/>
    </source>
</evidence>
<dbReference type="CDD" id="cd04301">
    <property type="entry name" value="NAT_SF"/>
    <property type="match status" value="1"/>
</dbReference>
<dbReference type="AlphaFoldDB" id="A0A5A5TZE6"/>
<proteinExistence type="predicted"/>
<keyword evidence="2" id="KW-0012">Acyltransferase</keyword>
<dbReference type="InterPro" id="IPR000182">
    <property type="entry name" value="GNAT_dom"/>
</dbReference>
<dbReference type="SUPFAM" id="SSF55729">
    <property type="entry name" value="Acyl-CoA N-acyltransferases (Nat)"/>
    <property type="match status" value="1"/>
</dbReference>
<evidence type="ECO:0000313" key="4">
    <source>
        <dbReference type="EMBL" id="GDZ82953.1"/>
    </source>
</evidence>
<dbReference type="PANTHER" id="PTHR43420">
    <property type="entry name" value="ACETYLTRANSFERASE"/>
    <property type="match status" value="1"/>
</dbReference>
<dbReference type="Gene3D" id="3.40.630.30">
    <property type="match status" value="1"/>
</dbReference>
<name>A0A5A5TZE6_LEUCI</name>
<feature type="domain" description="N-acetyltransferase" evidence="3">
    <location>
        <begin position="1"/>
        <end position="189"/>
    </location>
</feature>
<gene>
    <name evidence="4" type="ORF">LCIT_01950</name>
</gene>
<protein>
    <submittedName>
        <fullName evidence="4">N-acetyltransferase</fullName>
    </submittedName>
</protein>
<dbReference type="RefSeq" id="WP_149333576.1">
    <property type="nucleotide sequence ID" value="NZ_BJJW01000002.1"/>
</dbReference>
<evidence type="ECO:0000259" key="3">
    <source>
        <dbReference type="PROSITE" id="PS51186"/>
    </source>
</evidence>
<dbReference type="GO" id="GO:0016747">
    <property type="term" value="F:acyltransferase activity, transferring groups other than amino-acyl groups"/>
    <property type="evidence" value="ECO:0007669"/>
    <property type="project" value="InterPro"/>
</dbReference>
<dbReference type="Pfam" id="PF00583">
    <property type="entry name" value="Acetyltransf_1"/>
    <property type="match status" value="1"/>
</dbReference>
<organism evidence="4 5">
    <name type="scientific">Leuconostoc citreum</name>
    <dbReference type="NCBI Taxonomy" id="33964"/>
    <lineage>
        <taxon>Bacteria</taxon>
        <taxon>Bacillati</taxon>
        <taxon>Bacillota</taxon>
        <taxon>Bacilli</taxon>
        <taxon>Lactobacillales</taxon>
        <taxon>Lactobacillaceae</taxon>
        <taxon>Leuconostoc</taxon>
    </lineage>
</organism>
<keyword evidence="1 4" id="KW-0808">Transferase</keyword>
<dbReference type="InterPro" id="IPR050680">
    <property type="entry name" value="YpeA/RimI_acetyltransf"/>
</dbReference>
<dbReference type="InterPro" id="IPR016181">
    <property type="entry name" value="Acyl_CoA_acyltransferase"/>
</dbReference>
<reference evidence="4 5" key="1">
    <citation type="submission" date="2019-04" db="EMBL/GenBank/DDBJ databases">
        <title>A pseudo-fructophilic Leuconostoc citreum strain F192-5 isolated from peel of satsuma mandarin: the first report for isolation and characterization of strain-dependent fructophilic-like characteristics.</title>
        <authorList>
            <person name="Maeno S."/>
            <person name="Tanizawa Y."/>
            <person name="Kajikawa A."/>
            <person name="Kanesaki Y."/>
            <person name="Kubota E."/>
            <person name="Arita M."/>
            <person name="Leon D."/>
            <person name="Endo A."/>
        </authorList>
    </citation>
    <scope>NUCLEOTIDE SEQUENCE [LARGE SCALE GENOMIC DNA]</scope>
    <source>
        <strain evidence="4 5">F192-5</strain>
    </source>
</reference>
<evidence type="ECO:0000256" key="2">
    <source>
        <dbReference type="ARBA" id="ARBA00023315"/>
    </source>
</evidence>
<accession>A0A5A5TZE6</accession>